<accession>A0A1G7XDU9</accession>
<gene>
    <name evidence="2" type="ORF">SAMN05216377_115166</name>
</gene>
<feature type="transmembrane region" description="Helical" evidence="1">
    <location>
        <begin position="7"/>
        <end position="26"/>
    </location>
</feature>
<keyword evidence="1" id="KW-1133">Transmembrane helix</keyword>
<evidence type="ECO:0000256" key="1">
    <source>
        <dbReference type="SAM" id="Phobius"/>
    </source>
</evidence>
<keyword evidence="3" id="KW-1185">Reference proteome</keyword>
<organism evidence="2 3">
    <name type="scientific">Pseudonocardia oroxyli</name>
    <dbReference type="NCBI Taxonomy" id="366584"/>
    <lineage>
        <taxon>Bacteria</taxon>
        <taxon>Bacillati</taxon>
        <taxon>Actinomycetota</taxon>
        <taxon>Actinomycetes</taxon>
        <taxon>Pseudonocardiales</taxon>
        <taxon>Pseudonocardiaceae</taxon>
        <taxon>Pseudonocardia</taxon>
    </lineage>
</organism>
<dbReference type="STRING" id="366584.SAMN05216377_115166"/>
<reference evidence="2 3" key="1">
    <citation type="submission" date="2016-10" db="EMBL/GenBank/DDBJ databases">
        <authorList>
            <person name="de Groot N.N."/>
        </authorList>
    </citation>
    <scope>NUCLEOTIDE SEQUENCE [LARGE SCALE GENOMIC DNA]</scope>
    <source>
        <strain evidence="2 3">CGMCC 4.3143</strain>
    </source>
</reference>
<keyword evidence="1" id="KW-0472">Membrane</keyword>
<sequence>MSRGVPLPVRLGMVATVLAIAAAIYFTVVADWWGVGVAVLVLVASLGNAVARTIALIVALLFAAWPAAVAAGVAVLASALGALPGAAPARPLDRDALVAAVHSLPPAERSRIERATDGLVDSLALVRAAVADDSTRWSVDGVDVSGAGFDGGAVEDLGWTLVACEAALVAAHRPDKDRAVDVHHLAAASLLLPHSAAAVRLGTAAGTTAAAVLGLVDEQAIQLLVRTSRARGAELISPRVERLAGSMRGRANVAMTELTEDEWRRLGA</sequence>
<dbReference type="EMBL" id="FNBE01000015">
    <property type="protein sequence ID" value="SDG82304.1"/>
    <property type="molecule type" value="Genomic_DNA"/>
</dbReference>
<evidence type="ECO:0000313" key="3">
    <source>
        <dbReference type="Proteomes" id="UP000198967"/>
    </source>
</evidence>
<dbReference type="AlphaFoldDB" id="A0A1G7XDU9"/>
<evidence type="ECO:0000313" key="2">
    <source>
        <dbReference type="EMBL" id="SDG82304.1"/>
    </source>
</evidence>
<name>A0A1G7XDU9_PSEOR</name>
<protein>
    <submittedName>
        <fullName evidence="2">Uncharacterized protein</fullName>
    </submittedName>
</protein>
<dbReference type="Proteomes" id="UP000198967">
    <property type="component" value="Unassembled WGS sequence"/>
</dbReference>
<proteinExistence type="predicted"/>
<feature type="transmembrane region" description="Helical" evidence="1">
    <location>
        <begin position="58"/>
        <end position="83"/>
    </location>
</feature>
<feature type="transmembrane region" description="Helical" evidence="1">
    <location>
        <begin position="32"/>
        <end position="51"/>
    </location>
</feature>
<keyword evidence="1" id="KW-0812">Transmembrane</keyword>